<dbReference type="AlphaFoldDB" id="A0A8X6IF00"/>
<keyword evidence="3" id="KW-1185">Reference proteome</keyword>
<organism evidence="2 3">
    <name type="scientific">Trichonephila clavata</name>
    <name type="common">Joro spider</name>
    <name type="synonym">Nephila clavata</name>
    <dbReference type="NCBI Taxonomy" id="2740835"/>
    <lineage>
        <taxon>Eukaryota</taxon>
        <taxon>Metazoa</taxon>
        <taxon>Ecdysozoa</taxon>
        <taxon>Arthropoda</taxon>
        <taxon>Chelicerata</taxon>
        <taxon>Arachnida</taxon>
        <taxon>Araneae</taxon>
        <taxon>Araneomorphae</taxon>
        <taxon>Entelegynae</taxon>
        <taxon>Araneoidea</taxon>
        <taxon>Nephilidae</taxon>
        <taxon>Trichonephila</taxon>
    </lineage>
</organism>
<dbReference type="EMBL" id="BMAO01024138">
    <property type="protein sequence ID" value="GFQ93197.1"/>
    <property type="molecule type" value="Genomic_DNA"/>
</dbReference>
<proteinExistence type="predicted"/>
<feature type="compositionally biased region" description="Polar residues" evidence="1">
    <location>
        <begin position="463"/>
        <end position="481"/>
    </location>
</feature>
<dbReference type="Proteomes" id="UP000887116">
    <property type="component" value="Unassembled WGS sequence"/>
</dbReference>
<dbReference type="OrthoDB" id="365605at2759"/>
<feature type="region of interest" description="Disordered" evidence="1">
    <location>
        <begin position="457"/>
        <end position="505"/>
    </location>
</feature>
<evidence type="ECO:0000256" key="1">
    <source>
        <dbReference type="SAM" id="MobiDB-lite"/>
    </source>
</evidence>
<accession>A0A8X6IF00</accession>
<gene>
    <name evidence="2" type="primary">AVEN_104088_1</name>
    <name evidence="2" type="ORF">TNCT_661801</name>
</gene>
<sequence>MNEDLREDCSCDWRYYKHYEAKGCKVLQINSCGCPVNYSCPEMKSTTPLKVCLYQNEEYKVGEKIKLTDNCQVCKCVDENAPHIVCRNRECPQLDRVGGQNCHPVYEKNKCCPSRYECVGNGIQNGAETSDAVCIYNNVTYPLGAKISSVEDPCLICECDENWNGINNSSCYQQECVFEKKKHLFEMGCIPVYHESSCCPIEYYCPQDFGFNAKPEDIQTESESIDKGDFCIFGESNYEIGAEISMDNPCVKCTCQVPPDFTCIHQSCRPPPNVENCDAFYVADKCCPDYDCLLADNSESDNTERENSTSEELVCPTPLCEDNSCQIGVLPGHQCPTCICVEVSREKNDFEPIERIQEHEHSKNNNETQNMIEEILLQHTTNDTDGKEPLSSTFIEELAREKTENEGIQPRMLNLETELQTNENTFPEDTEYFMQNQSEGNVSVDEVNNHLTPTEIRRKRSADSQGESNRPQQQWTVLQQSDDLDTSESSEIEREFSEESSENFDELKVFGSREPSTQLDNMMELDESEFNNVIWVQEVPGCPSPLCENSSCRIGIPKGHRCPTCICIKKRQP</sequence>
<comment type="caution">
    <text evidence="2">The sequence shown here is derived from an EMBL/GenBank/DDBJ whole genome shotgun (WGS) entry which is preliminary data.</text>
</comment>
<protein>
    <submittedName>
        <fullName evidence="2">VWFC domain-containing protein</fullName>
    </submittedName>
</protein>
<evidence type="ECO:0000313" key="2">
    <source>
        <dbReference type="EMBL" id="GFQ93197.1"/>
    </source>
</evidence>
<dbReference type="SUPFAM" id="SSF57603">
    <property type="entry name" value="FnI-like domain"/>
    <property type="match status" value="1"/>
</dbReference>
<name>A0A8X6IF00_TRICU</name>
<reference evidence="2" key="1">
    <citation type="submission" date="2020-07" db="EMBL/GenBank/DDBJ databases">
        <title>Multicomponent nature underlies the extraordinary mechanical properties of spider dragline silk.</title>
        <authorList>
            <person name="Kono N."/>
            <person name="Nakamura H."/>
            <person name="Mori M."/>
            <person name="Yoshida Y."/>
            <person name="Ohtoshi R."/>
            <person name="Malay A.D."/>
            <person name="Moran D.A.P."/>
            <person name="Tomita M."/>
            <person name="Numata K."/>
            <person name="Arakawa K."/>
        </authorList>
    </citation>
    <scope>NUCLEOTIDE SEQUENCE</scope>
</reference>
<evidence type="ECO:0000313" key="3">
    <source>
        <dbReference type="Proteomes" id="UP000887116"/>
    </source>
</evidence>